<dbReference type="Proteomes" id="UP001152320">
    <property type="component" value="Chromosome 6"/>
</dbReference>
<dbReference type="OrthoDB" id="441285at2759"/>
<feature type="region of interest" description="Disordered" evidence="1">
    <location>
        <begin position="514"/>
        <end position="701"/>
    </location>
</feature>
<proteinExistence type="predicted"/>
<evidence type="ECO:0000313" key="3">
    <source>
        <dbReference type="EMBL" id="KAJ8040705.1"/>
    </source>
</evidence>
<dbReference type="GO" id="GO:0003676">
    <property type="term" value="F:nucleic acid binding"/>
    <property type="evidence" value="ECO:0007669"/>
    <property type="project" value="InterPro"/>
</dbReference>
<keyword evidence="4" id="KW-1185">Reference proteome</keyword>
<feature type="domain" description="Integrase catalytic" evidence="2">
    <location>
        <begin position="229"/>
        <end position="387"/>
    </location>
</feature>
<dbReference type="Pfam" id="PF00665">
    <property type="entry name" value="rve"/>
    <property type="match status" value="1"/>
</dbReference>
<dbReference type="InterPro" id="IPR036397">
    <property type="entry name" value="RNaseH_sf"/>
</dbReference>
<dbReference type="GO" id="GO:0015074">
    <property type="term" value="P:DNA integration"/>
    <property type="evidence" value="ECO:0007669"/>
    <property type="project" value="InterPro"/>
</dbReference>
<feature type="compositionally biased region" description="Acidic residues" evidence="1">
    <location>
        <begin position="550"/>
        <end position="559"/>
    </location>
</feature>
<dbReference type="InterPro" id="IPR050951">
    <property type="entry name" value="Retrovirus_Pol_polyprotein"/>
</dbReference>
<name>A0A9Q1C990_HOLLE</name>
<dbReference type="FunFam" id="3.30.420.10:FF:000269">
    <property type="entry name" value="Uncharacterized protein"/>
    <property type="match status" value="1"/>
</dbReference>
<feature type="compositionally biased region" description="Acidic residues" evidence="1">
    <location>
        <begin position="599"/>
        <end position="608"/>
    </location>
</feature>
<dbReference type="Pfam" id="PF17921">
    <property type="entry name" value="Integrase_H2C2"/>
    <property type="match status" value="1"/>
</dbReference>
<sequence length="734" mass="82231">METFTLPLNCATNRTTINRESVGCVCSMAQVVTPGAMCTPHLVSAEGQDADDGEEFALVETVSDSPDAVPTNLVDPSLPGQKSLPGVAPSEWAGLQREDPSLSVVMDWLAQGRKPEQAEVADTPLEARLLLRQWSKLTLRSGILYRRAEGPHGEERSQLVLPAKFRAEALVGLHDDVGHPGIDRTLDLVRSRFYWPKMQAYVEDKCRGCEPCVKRKARAVAAAPLVSIETSRPMELLCMDFLKLEPDSRDTRNVLVITDHFTRYAFAIPTRDQKATTVAKALWEQVFIHYGFPERLHSDQGRDFESRVIQELCRTLGIRKSRTTPYHPQGNGQCERFNQTLMNMLGTLEQEKKENWRAHVAPLVHAYNCTRNDSTGTSPYVLMFGREPLLPIDLRLGLAPDSEGPTSHRGYVQRLKERLQKAHHLAAEKAGKRAAANRQRHDAKIRESALQPGDRVLVRNKRLQGNRELANMWEDQVYTVVSRRDDMPVYKVKPEDGVGPTRTLHRDLLLPCRYDPSPVATNPPAKQREPVQTRHRVSRADPQPPPVTDSDSDTESDSDESVRYYDGVSSFQPPAGTSDAERPRPSVTIETTPDQVTPQEDEPEEEKQEETNTLDYVPEEPEQEGDGRNGGPLVNQEQSAEPTLQTDPPQQEPEPPEVPCQRPVRQRQPIQRLNYSAPGQQAPWSMPVGVSASPSSSSSYTPDVKTVFGMMQQQMALNQQYASMLQHFMTSNVN</sequence>
<accession>A0A9Q1C990</accession>
<protein>
    <recommendedName>
        <fullName evidence="2">Integrase catalytic domain-containing protein</fullName>
    </recommendedName>
</protein>
<gene>
    <name evidence="3" type="ORF">HOLleu_15078</name>
</gene>
<dbReference type="FunFam" id="1.10.340.70:FF:000001">
    <property type="entry name" value="Retrovirus-related Pol polyprotein from transposon gypsy-like Protein"/>
    <property type="match status" value="1"/>
</dbReference>
<dbReference type="InterPro" id="IPR001584">
    <property type="entry name" value="Integrase_cat-core"/>
</dbReference>
<evidence type="ECO:0000313" key="4">
    <source>
        <dbReference type="Proteomes" id="UP001152320"/>
    </source>
</evidence>
<evidence type="ECO:0000256" key="1">
    <source>
        <dbReference type="SAM" id="MobiDB-lite"/>
    </source>
</evidence>
<dbReference type="PROSITE" id="PS50994">
    <property type="entry name" value="INTEGRASE"/>
    <property type="match status" value="1"/>
</dbReference>
<dbReference type="InterPro" id="IPR041588">
    <property type="entry name" value="Integrase_H2C2"/>
</dbReference>
<feature type="compositionally biased region" description="Polar residues" evidence="1">
    <location>
        <begin position="673"/>
        <end position="683"/>
    </location>
</feature>
<comment type="caution">
    <text evidence="3">The sequence shown here is derived from an EMBL/GenBank/DDBJ whole genome shotgun (WGS) entry which is preliminary data.</text>
</comment>
<dbReference type="EMBL" id="JAIZAY010000006">
    <property type="protein sequence ID" value="KAJ8040705.1"/>
    <property type="molecule type" value="Genomic_DNA"/>
</dbReference>
<dbReference type="PANTHER" id="PTHR37984:SF15">
    <property type="entry name" value="INTEGRASE CATALYTIC DOMAIN-CONTAINING PROTEIN"/>
    <property type="match status" value="1"/>
</dbReference>
<dbReference type="PANTHER" id="PTHR37984">
    <property type="entry name" value="PROTEIN CBG26694"/>
    <property type="match status" value="1"/>
</dbReference>
<feature type="compositionally biased region" description="Low complexity" evidence="1">
    <location>
        <begin position="659"/>
        <end position="672"/>
    </location>
</feature>
<organism evidence="3 4">
    <name type="scientific">Holothuria leucospilota</name>
    <name type="common">Black long sea cucumber</name>
    <name type="synonym">Mertensiothuria leucospilota</name>
    <dbReference type="NCBI Taxonomy" id="206669"/>
    <lineage>
        <taxon>Eukaryota</taxon>
        <taxon>Metazoa</taxon>
        <taxon>Echinodermata</taxon>
        <taxon>Eleutherozoa</taxon>
        <taxon>Echinozoa</taxon>
        <taxon>Holothuroidea</taxon>
        <taxon>Aspidochirotacea</taxon>
        <taxon>Aspidochirotida</taxon>
        <taxon>Holothuriidae</taxon>
        <taxon>Holothuria</taxon>
    </lineage>
</organism>
<dbReference type="InterPro" id="IPR012337">
    <property type="entry name" value="RNaseH-like_sf"/>
</dbReference>
<dbReference type="Gene3D" id="3.30.420.10">
    <property type="entry name" value="Ribonuclease H-like superfamily/Ribonuclease H"/>
    <property type="match status" value="1"/>
</dbReference>
<dbReference type="AlphaFoldDB" id="A0A9Q1C990"/>
<dbReference type="SUPFAM" id="SSF53098">
    <property type="entry name" value="Ribonuclease H-like"/>
    <property type="match status" value="1"/>
</dbReference>
<evidence type="ECO:0000259" key="2">
    <source>
        <dbReference type="PROSITE" id="PS50994"/>
    </source>
</evidence>
<reference evidence="3" key="1">
    <citation type="submission" date="2021-10" db="EMBL/GenBank/DDBJ databases">
        <title>Tropical sea cucumber genome reveals ecological adaptation and Cuvierian tubules defense mechanism.</title>
        <authorList>
            <person name="Chen T."/>
        </authorList>
    </citation>
    <scope>NUCLEOTIDE SEQUENCE</scope>
    <source>
        <strain evidence="3">Nanhai2018</strain>
        <tissue evidence="3">Muscle</tissue>
    </source>
</reference>
<dbReference type="Gene3D" id="1.10.340.70">
    <property type="match status" value="1"/>
</dbReference>